<organism evidence="2 3">
    <name type="scientific">Immersiella caudata</name>
    <dbReference type="NCBI Taxonomy" id="314043"/>
    <lineage>
        <taxon>Eukaryota</taxon>
        <taxon>Fungi</taxon>
        <taxon>Dikarya</taxon>
        <taxon>Ascomycota</taxon>
        <taxon>Pezizomycotina</taxon>
        <taxon>Sordariomycetes</taxon>
        <taxon>Sordariomycetidae</taxon>
        <taxon>Sordariales</taxon>
        <taxon>Lasiosphaeriaceae</taxon>
        <taxon>Immersiella</taxon>
    </lineage>
</organism>
<evidence type="ECO:0000259" key="1">
    <source>
        <dbReference type="Pfam" id="PF01370"/>
    </source>
</evidence>
<dbReference type="InterPro" id="IPR001509">
    <property type="entry name" value="Epimerase_deHydtase"/>
</dbReference>
<dbReference type="Proteomes" id="UP001175000">
    <property type="component" value="Unassembled WGS sequence"/>
</dbReference>
<proteinExistence type="predicted"/>
<dbReference type="InterPro" id="IPR036291">
    <property type="entry name" value="NAD(P)-bd_dom_sf"/>
</dbReference>
<gene>
    <name evidence="2" type="ORF">B0T14DRAFT_522953</name>
</gene>
<keyword evidence="3" id="KW-1185">Reference proteome</keyword>
<dbReference type="AlphaFoldDB" id="A0AA39WJ11"/>
<feature type="domain" description="NAD-dependent epimerase/dehydratase" evidence="1">
    <location>
        <begin position="5"/>
        <end position="246"/>
    </location>
</feature>
<dbReference type="PANTHER" id="PTHR48079:SF6">
    <property type="entry name" value="NAD(P)-BINDING DOMAIN-CONTAINING PROTEIN-RELATED"/>
    <property type="match status" value="1"/>
</dbReference>
<dbReference type="GO" id="GO:0005737">
    <property type="term" value="C:cytoplasm"/>
    <property type="evidence" value="ECO:0007669"/>
    <property type="project" value="TreeGrafter"/>
</dbReference>
<dbReference type="EMBL" id="JAULSU010000005">
    <property type="protein sequence ID" value="KAK0616314.1"/>
    <property type="molecule type" value="Genomic_DNA"/>
</dbReference>
<reference evidence="2" key="1">
    <citation type="submission" date="2023-06" db="EMBL/GenBank/DDBJ databases">
        <title>Genome-scale phylogeny and comparative genomics of the fungal order Sordariales.</title>
        <authorList>
            <consortium name="Lawrence Berkeley National Laboratory"/>
            <person name="Hensen N."/>
            <person name="Bonometti L."/>
            <person name="Westerberg I."/>
            <person name="Brannstrom I.O."/>
            <person name="Guillou S."/>
            <person name="Cros-Aarteil S."/>
            <person name="Calhoun S."/>
            <person name="Haridas S."/>
            <person name="Kuo A."/>
            <person name="Mondo S."/>
            <person name="Pangilinan J."/>
            <person name="Riley R."/>
            <person name="Labutti K."/>
            <person name="Andreopoulos B."/>
            <person name="Lipzen A."/>
            <person name="Chen C."/>
            <person name="Yanf M."/>
            <person name="Daum C."/>
            <person name="Ng V."/>
            <person name="Clum A."/>
            <person name="Steindorff A."/>
            <person name="Ohm R."/>
            <person name="Martin F."/>
            <person name="Silar P."/>
            <person name="Natvig D."/>
            <person name="Lalanne C."/>
            <person name="Gautier V."/>
            <person name="Ament-Velasquez S.L."/>
            <person name="Kruys A."/>
            <person name="Hutchinson M.I."/>
            <person name="Powell A.J."/>
            <person name="Barry K."/>
            <person name="Miller A.N."/>
            <person name="Grigoriev I.V."/>
            <person name="Debuchy R."/>
            <person name="Gladieux P."/>
            <person name="Thoren M.H."/>
            <person name="Johannesson H."/>
        </authorList>
    </citation>
    <scope>NUCLEOTIDE SEQUENCE</scope>
    <source>
        <strain evidence="2">CBS 606.72</strain>
    </source>
</reference>
<dbReference type="InterPro" id="IPR051783">
    <property type="entry name" value="NAD(P)-dependent_oxidoreduct"/>
</dbReference>
<comment type="caution">
    <text evidence="2">The sequence shown here is derived from an EMBL/GenBank/DDBJ whole genome shotgun (WGS) entry which is preliminary data.</text>
</comment>
<dbReference type="SUPFAM" id="SSF51735">
    <property type="entry name" value="NAD(P)-binding Rossmann-fold domains"/>
    <property type="match status" value="1"/>
</dbReference>
<dbReference type="Gene3D" id="3.40.50.720">
    <property type="entry name" value="NAD(P)-binding Rossmann-like Domain"/>
    <property type="match status" value="1"/>
</dbReference>
<accession>A0AA39WJ11</accession>
<protein>
    <submittedName>
        <fullName evidence="2">NAD dependent epimerase/dehydratase family protein</fullName>
    </submittedName>
</protein>
<sequence length="359" mass="38096">MAPKILLTGATGFIGGTVLTTLLASPSESLKTHPITILLRSSSAAATLTATYGDRVKPILYSGLDDTEKTTSVASSHDIVINCTLGYHAPSGLALIRGLAQRKVTTGQPVWYIHTSGTSNLGDRPVSGKYLHSPADRSFNDATDDIYTYEKTREAASPYPQRTAELAAIDLGLELSVSTLIIMSPLIYGIGTGLFNKMSVQIPAMVRMALMTGRSIVLGPGSGMWDHVHVEDTAALYRVVIEAIAERGGEGVPTGKRGILFGGNGLHSWREVAQGVADACFEAGKIADRTVVSVSIADVAEAAAAELNGIMDGDIMEAGFASNSRTVATVGRKLGWAPARGEEFWRKTFADDLRMVLEK</sequence>
<dbReference type="GO" id="GO:0004029">
    <property type="term" value="F:aldehyde dehydrogenase (NAD+) activity"/>
    <property type="evidence" value="ECO:0007669"/>
    <property type="project" value="TreeGrafter"/>
</dbReference>
<dbReference type="PANTHER" id="PTHR48079">
    <property type="entry name" value="PROTEIN YEEZ"/>
    <property type="match status" value="1"/>
</dbReference>
<name>A0AA39WJ11_9PEZI</name>
<evidence type="ECO:0000313" key="3">
    <source>
        <dbReference type="Proteomes" id="UP001175000"/>
    </source>
</evidence>
<evidence type="ECO:0000313" key="2">
    <source>
        <dbReference type="EMBL" id="KAK0616314.1"/>
    </source>
</evidence>
<dbReference type="Pfam" id="PF01370">
    <property type="entry name" value="Epimerase"/>
    <property type="match status" value="1"/>
</dbReference>